<dbReference type="Proteomes" id="UP000250163">
    <property type="component" value="Chromosome MORIYA"/>
</dbReference>
<evidence type="ECO:0000313" key="13">
    <source>
        <dbReference type="EMBL" id="SQD79914.1"/>
    </source>
</evidence>
<keyword evidence="9 12" id="KW-1133">Transmembrane helix</keyword>
<comment type="subcellular location">
    <subcellularLocation>
        <location evidence="2">Cell inner membrane</location>
        <topology evidence="2">Multi-pass membrane protein</topology>
    </subcellularLocation>
</comment>
<evidence type="ECO:0000256" key="12">
    <source>
        <dbReference type="SAM" id="Phobius"/>
    </source>
</evidence>
<evidence type="ECO:0000256" key="8">
    <source>
        <dbReference type="ARBA" id="ARBA00022692"/>
    </source>
</evidence>
<dbReference type="RefSeq" id="WP_112716893.1">
    <property type="nucleotide sequence ID" value="NZ_LS483250.1"/>
</dbReference>
<comment type="similarity">
    <text evidence="3">Belongs to the LptF/LptG family.</text>
</comment>
<feature type="transmembrane region" description="Helical" evidence="12">
    <location>
        <begin position="98"/>
        <end position="121"/>
    </location>
</feature>
<sequence>MIIFRYLFAETVKSQVAVLFILSLIFVSQQFVALLSKVMTGALPANLVMEMLLYTMPALGTLILPVSLFIGILFAHGRLYAESEMVILTACGYTPSRILMSSLLLSSVTIGLVAFNAFIYAPTAEEGRVQLLENVDADVGLATLKQGRFESFDGGRAVVYVESYDSDKSLRKIFIAKSPSQEGERPSIVLADKGNVESDDNGSQWLKLSQGLRYEGELSQPDFRIVDFSVYRVLIQDQDVRERGRKTKALPTSELWNSNEFEHKVELQWRIAQVVAIPLLTLLVVPLAMVNPRQGRYAKLFPALLMFLTYFMLLSAARSAILDEKLPLVFGFWIVHLGVLILAIGFNLANFSWYHRLVRKMKVRFYRGDSSD</sequence>
<dbReference type="GO" id="GO:0043190">
    <property type="term" value="C:ATP-binding cassette (ABC) transporter complex"/>
    <property type="evidence" value="ECO:0007669"/>
    <property type="project" value="InterPro"/>
</dbReference>
<dbReference type="OrthoDB" id="9778062at2"/>
<evidence type="ECO:0000256" key="11">
    <source>
        <dbReference type="ARBA" id="ARBA00026081"/>
    </source>
</evidence>
<feature type="transmembrane region" description="Helical" evidence="12">
    <location>
        <begin position="333"/>
        <end position="354"/>
    </location>
</feature>
<evidence type="ECO:0000256" key="4">
    <source>
        <dbReference type="ARBA" id="ARBA00014213"/>
    </source>
</evidence>
<feature type="transmembrane region" description="Helical" evidence="12">
    <location>
        <begin position="52"/>
        <end position="77"/>
    </location>
</feature>
<feature type="transmembrane region" description="Helical" evidence="12">
    <location>
        <begin position="300"/>
        <end position="321"/>
    </location>
</feature>
<dbReference type="PANTHER" id="PTHR33529">
    <property type="entry name" value="SLR0882 PROTEIN-RELATED"/>
    <property type="match status" value="1"/>
</dbReference>
<feature type="transmembrane region" description="Helical" evidence="12">
    <location>
        <begin position="12"/>
        <end position="32"/>
    </location>
</feature>
<keyword evidence="5" id="KW-0813">Transport</keyword>
<keyword evidence="7" id="KW-0997">Cell inner membrane</keyword>
<keyword evidence="8 12" id="KW-0812">Transmembrane</keyword>
<dbReference type="InterPro" id="IPR005495">
    <property type="entry name" value="LptG/LptF_permease"/>
</dbReference>
<evidence type="ECO:0000256" key="3">
    <source>
        <dbReference type="ARBA" id="ARBA00007725"/>
    </source>
</evidence>
<protein>
    <recommendedName>
        <fullName evidence="4">Lipopolysaccharide export system permease protein LptF</fullName>
    </recommendedName>
</protein>
<proteinExistence type="inferred from homology"/>
<dbReference type="EMBL" id="LS483250">
    <property type="protein sequence ID" value="SQD79914.1"/>
    <property type="molecule type" value="Genomic_DNA"/>
</dbReference>
<comment type="subunit">
    <text evidence="11">Component of the lipopolysaccharide transport and assembly complex. The LptBFG transporter is composed of two ATP-binding proteins (LptB) and two transmembrane proteins (LptF and LptG).</text>
</comment>
<keyword evidence="10 12" id="KW-0472">Membrane</keyword>
<evidence type="ECO:0000256" key="2">
    <source>
        <dbReference type="ARBA" id="ARBA00004429"/>
    </source>
</evidence>
<dbReference type="AlphaFoldDB" id="A0A330LSH4"/>
<evidence type="ECO:0000256" key="7">
    <source>
        <dbReference type="ARBA" id="ARBA00022519"/>
    </source>
</evidence>
<gene>
    <name evidence="13" type="primary">lptF</name>
    <name evidence="13" type="ORF">MORIYA_3459</name>
</gene>
<evidence type="ECO:0000256" key="6">
    <source>
        <dbReference type="ARBA" id="ARBA00022475"/>
    </source>
</evidence>
<evidence type="ECO:0000256" key="1">
    <source>
        <dbReference type="ARBA" id="ARBA00002265"/>
    </source>
</evidence>
<reference evidence="14" key="1">
    <citation type="submission" date="2018-05" db="EMBL/GenBank/DDBJ databases">
        <authorList>
            <person name="Cea G.-C."/>
            <person name="William W."/>
        </authorList>
    </citation>
    <scope>NUCLEOTIDE SEQUENCE [LARGE SCALE GENOMIC DNA]</scope>
    <source>
        <strain evidence="14">DB21MT 5</strain>
    </source>
</reference>
<keyword evidence="14" id="KW-1185">Reference proteome</keyword>
<feature type="transmembrane region" description="Helical" evidence="12">
    <location>
        <begin position="267"/>
        <end position="288"/>
    </location>
</feature>
<dbReference type="InterPro" id="IPR030922">
    <property type="entry name" value="LptF"/>
</dbReference>
<dbReference type="KEGG" id="mya:MORIYA_3459"/>
<evidence type="ECO:0000256" key="9">
    <source>
        <dbReference type="ARBA" id="ARBA00022989"/>
    </source>
</evidence>
<evidence type="ECO:0000313" key="14">
    <source>
        <dbReference type="Proteomes" id="UP000250163"/>
    </source>
</evidence>
<organism evidence="13 14">
    <name type="scientific">Moritella yayanosii</name>
    <dbReference type="NCBI Taxonomy" id="69539"/>
    <lineage>
        <taxon>Bacteria</taxon>
        <taxon>Pseudomonadati</taxon>
        <taxon>Pseudomonadota</taxon>
        <taxon>Gammaproteobacteria</taxon>
        <taxon>Alteromonadales</taxon>
        <taxon>Moritellaceae</taxon>
        <taxon>Moritella</taxon>
    </lineage>
</organism>
<evidence type="ECO:0000256" key="5">
    <source>
        <dbReference type="ARBA" id="ARBA00022448"/>
    </source>
</evidence>
<keyword evidence="6" id="KW-1003">Cell membrane</keyword>
<name>A0A330LSH4_9GAMM</name>
<comment type="function">
    <text evidence="1">Part of the ABC transporter complex LptBFG involved in the translocation of lipopolysaccharide (LPS) from the inner membrane to the outer membrane.</text>
</comment>
<evidence type="ECO:0000256" key="10">
    <source>
        <dbReference type="ARBA" id="ARBA00023136"/>
    </source>
</evidence>
<dbReference type="Pfam" id="PF03739">
    <property type="entry name" value="LptF_LptG"/>
    <property type="match status" value="1"/>
</dbReference>
<dbReference type="GO" id="GO:0055085">
    <property type="term" value="P:transmembrane transport"/>
    <property type="evidence" value="ECO:0007669"/>
    <property type="project" value="InterPro"/>
</dbReference>
<dbReference type="NCBIfam" id="TIGR04407">
    <property type="entry name" value="LptF_YjgP"/>
    <property type="match status" value="1"/>
</dbReference>
<accession>A0A330LSH4</accession>
<dbReference type="PANTHER" id="PTHR33529:SF7">
    <property type="entry name" value="LIPOPOLYSACCHARIDE EXPORT SYSTEM PERMEASE PROTEIN LPTF"/>
    <property type="match status" value="1"/>
</dbReference>
<dbReference type="GO" id="GO:0015920">
    <property type="term" value="P:lipopolysaccharide transport"/>
    <property type="evidence" value="ECO:0007669"/>
    <property type="project" value="TreeGrafter"/>
</dbReference>